<feature type="binding site" evidence="9">
    <location>
        <position position="280"/>
    </location>
    <ligand>
        <name>substrate</name>
    </ligand>
</feature>
<evidence type="ECO:0000256" key="1">
    <source>
        <dbReference type="ARBA" id="ARBA00001933"/>
    </source>
</evidence>
<feature type="binding site" evidence="9">
    <location>
        <begin position="315"/>
        <end position="316"/>
    </location>
    <ligand>
        <name>pyridoxal 5'-phosphate</name>
        <dbReference type="ChEBI" id="CHEBI:597326"/>
    </ligand>
</feature>
<dbReference type="RefSeq" id="WP_256762808.1">
    <property type="nucleotide sequence ID" value="NZ_JANIGO010000001.1"/>
</dbReference>
<feature type="binding site" evidence="9">
    <location>
        <position position="151"/>
    </location>
    <ligand>
        <name>substrate</name>
    </ligand>
</feature>
<feature type="binding site" evidence="9">
    <location>
        <position position="314"/>
    </location>
    <ligand>
        <name>substrate</name>
    </ligand>
</feature>
<gene>
    <name evidence="9 11" type="primary">bioA</name>
    <name evidence="11" type="ORF">NQT62_01620</name>
</gene>
<dbReference type="InterPro" id="IPR005814">
    <property type="entry name" value="Aminotrans_3"/>
</dbReference>
<protein>
    <recommendedName>
        <fullName evidence="9">Adenosylmethionine-8-amino-7-oxononanoate aminotransferase</fullName>
        <ecNumber evidence="9">2.6.1.62</ecNumber>
    </recommendedName>
    <alternativeName>
        <fullName evidence="9">7,8-diamino-pelargonic acid aminotransferase</fullName>
        <shortName evidence="9">DAPA AT</shortName>
        <shortName evidence="9">DAPA aminotransferase</shortName>
    </alternativeName>
    <alternativeName>
        <fullName evidence="9">7,8-diaminononanoate synthase</fullName>
        <shortName evidence="9">DANS</shortName>
    </alternativeName>
    <alternativeName>
        <fullName evidence="9">Diaminopelargonic acid synthase</fullName>
    </alternativeName>
</protein>
<evidence type="ECO:0000256" key="5">
    <source>
        <dbReference type="ARBA" id="ARBA00022691"/>
    </source>
</evidence>
<keyword evidence="12" id="KW-1185">Reference proteome</keyword>
<dbReference type="GO" id="GO:0004015">
    <property type="term" value="F:adenosylmethionine-8-amino-7-oxononanoate transaminase activity"/>
    <property type="evidence" value="ECO:0007669"/>
    <property type="project" value="UniProtKB-EC"/>
</dbReference>
<dbReference type="Gene3D" id="3.40.640.10">
    <property type="entry name" value="Type I PLP-dependent aspartate aminotransferase-like (Major domain)"/>
    <property type="match status" value="1"/>
</dbReference>
<name>A0ABT1WCA1_9BURK</name>
<keyword evidence="9" id="KW-0963">Cytoplasm</keyword>
<dbReference type="HAMAP" id="MF_00834">
    <property type="entry name" value="BioA"/>
    <property type="match status" value="1"/>
</dbReference>
<evidence type="ECO:0000256" key="8">
    <source>
        <dbReference type="ARBA" id="ARBA00048449"/>
    </source>
</evidence>
<keyword evidence="6 9" id="KW-0093">Biotin biosynthesis</keyword>
<dbReference type="NCBIfam" id="TIGR00508">
    <property type="entry name" value="bioA"/>
    <property type="match status" value="1"/>
</dbReference>
<comment type="similarity">
    <text evidence="9">Belongs to the class-III pyridoxal-phosphate-dependent aminotransferase family. BioA subfamily.</text>
</comment>
<comment type="caution">
    <text evidence="11">The sequence shown here is derived from an EMBL/GenBank/DDBJ whole genome shotgun (WGS) entry which is preliminary data.</text>
</comment>
<feature type="site" description="Participates in the substrate recognition with KAPA and in a stacking interaction with the adenine ring of SAM" evidence="9">
    <location>
        <position position="21"/>
    </location>
</feature>
<feature type="region of interest" description="Disordered" evidence="10">
    <location>
        <begin position="438"/>
        <end position="457"/>
    </location>
</feature>
<evidence type="ECO:0000256" key="7">
    <source>
        <dbReference type="ARBA" id="ARBA00022898"/>
    </source>
</evidence>
<proteinExistence type="inferred from homology"/>
<dbReference type="PROSITE" id="PS00600">
    <property type="entry name" value="AA_TRANSFER_CLASS_3"/>
    <property type="match status" value="1"/>
</dbReference>
<evidence type="ECO:0000256" key="4">
    <source>
        <dbReference type="ARBA" id="ARBA00022679"/>
    </source>
</evidence>
<dbReference type="PANTHER" id="PTHR42684">
    <property type="entry name" value="ADENOSYLMETHIONINE-8-AMINO-7-OXONONANOATE AMINOTRANSFERASE"/>
    <property type="match status" value="1"/>
</dbReference>
<keyword evidence="3 9" id="KW-0032">Aminotransferase</keyword>
<keyword evidence="4 9" id="KW-0808">Transferase</keyword>
<feature type="binding site" evidence="9">
    <location>
        <position position="56"/>
    </location>
    <ligand>
        <name>substrate</name>
    </ligand>
</feature>
<dbReference type="InterPro" id="IPR015422">
    <property type="entry name" value="PyrdxlP-dep_Trfase_small"/>
</dbReference>
<dbReference type="InterPro" id="IPR049704">
    <property type="entry name" value="Aminotrans_3_PPA_site"/>
</dbReference>
<evidence type="ECO:0000256" key="9">
    <source>
        <dbReference type="HAMAP-Rule" id="MF_00834"/>
    </source>
</evidence>
<keyword evidence="7 9" id="KW-0663">Pyridoxal phosphate</keyword>
<dbReference type="NCBIfam" id="NF004624">
    <property type="entry name" value="PRK05964.1"/>
    <property type="match status" value="1"/>
</dbReference>
<dbReference type="EC" id="2.6.1.62" evidence="9"/>
<evidence type="ECO:0000313" key="11">
    <source>
        <dbReference type="EMBL" id="MCQ8895135.1"/>
    </source>
</evidence>
<evidence type="ECO:0000256" key="3">
    <source>
        <dbReference type="ARBA" id="ARBA00022576"/>
    </source>
</evidence>
<feature type="binding site" evidence="9">
    <location>
        <begin position="116"/>
        <end position="117"/>
    </location>
    <ligand>
        <name>pyridoxal 5'-phosphate</name>
        <dbReference type="ChEBI" id="CHEBI:597326"/>
    </ligand>
</feature>
<comment type="catalytic activity">
    <reaction evidence="8 9">
        <text>(8S)-8-amino-7-oxononanoate + S-adenosyl-L-methionine = S-adenosyl-4-methylsulfanyl-2-oxobutanoate + (7R,8S)-7,8-diammoniononanoate</text>
        <dbReference type="Rhea" id="RHEA:16861"/>
        <dbReference type="ChEBI" id="CHEBI:16490"/>
        <dbReference type="ChEBI" id="CHEBI:59789"/>
        <dbReference type="ChEBI" id="CHEBI:149468"/>
        <dbReference type="ChEBI" id="CHEBI:149469"/>
        <dbReference type="EC" id="2.6.1.62"/>
    </reaction>
</comment>
<feature type="binding site" evidence="9">
    <location>
        <position position="248"/>
    </location>
    <ligand>
        <name>pyridoxal 5'-phosphate</name>
        <dbReference type="ChEBI" id="CHEBI:597326"/>
    </ligand>
</feature>
<evidence type="ECO:0000256" key="2">
    <source>
        <dbReference type="ARBA" id="ARBA00005063"/>
    </source>
</evidence>
<organism evidence="11 12">
    <name type="scientific">Limnobacter humi</name>
    <dbReference type="NCBI Taxonomy" id="1778671"/>
    <lineage>
        <taxon>Bacteria</taxon>
        <taxon>Pseudomonadati</taxon>
        <taxon>Pseudomonadota</taxon>
        <taxon>Betaproteobacteria</taxon>
        <taxon>Burkholderiales</taxon>
        <taxon>Burkholderiaceae</taxon>
        <taxon>Limnobacter</taxon>
    </lineage>
</organism>
<comment type="subcellular location">
    <subcellularLocation>
        <location evidence="9">Cytoplasm</location>
    </subcellularLocation>
</comment>
<dbReference type="Proteomes" id="UP001204142">
    <property type="component" value="Unassembled WGS sequence"/>
</dbReference>
<comment type="subunit">
    <text evidence="9">Homodimer.</text>
</comment>
<feature type="modified residue" description="N6-(pyridoxal phosphate)lysine" evidence="9">
    <location>
        <position position="280"/>
    </location>
</feature>
<dbReference type="Gene3D" id="3.90.1150.10">
    <property type="entry name" value="Aspartate Aminotransferase, domain 1"/>
    <property type="match status" value="1"/>
</dbReference>
<dbReference type="InterPro" id="IPR015424">
    <property type="entry name" value="PyrdxlP-dep_Trfase"/>
</dbReference>
<feature type="binding site" evidence="9">
    <location>
        <position position="404"/>
    </location>
    <ligand>
        <name>substrate</name>
    </ligand>
</feature>
<evidence type="ECO:0000313" key="12">
    <source>
        <dbReference type="Proteomes" id="UP001204142"/>
    </source>
</evidence>
<dbReference type="EMBL" id="JANIGO010000001">
    <property type="protein sequence ID" value="MCQ8895135.1"/>
    <property type="molecule type" value="Genomic_DNA"/>
</dbReference>
<dbReference type="Pfam" id="PF00202">
    <property type="entry name" value="Aminotran_3"/>
    <property type="match status" value="1"/>
</dbReference>
<reference evidence="11 12" key="1">
    <citation type="submission" date="2022-07" db="EMBL/GenBank/DDBJ databases">
        <authorList>
            <person name="Xamxidin M."/>
            <person name="Wu M."/>
        </authorList>
    </citation>
    <scope>NUCLEOTIDE SEQUENCE [LARGE SCALE GENOMIC DNA]</scope>
    <source>
        <strain evidence="11 12">NBRC 111650</strain>
    </source>
</reference>
<sequence length="457" mass="49712">MSKVDLTPWQVDDAQFCWHPFTQAHTAKPPVVMVRGEAEFLWDEHGKRYFDAVSSWWVNIHGHCNPTIAQAVAEQARQLEHVMFAGIAHPPAIELAKALIDCAPAPMAKVFYSDNGSTAIEVALKMVFQYWQNLDGPHSPRKRLIALQGGYHGDTFGAMAAGQSSGFYDPFKPWLFNVDFIECGTCACTEDAALAQLDALLAEQGEHMAAMILEPLIQGAAGMRMMRPAFVAELCKRCHAAGVLVIFDEVFTGFGRTGTLFAADAVAEQGGHADIICLSKGLTGGFMPMAATLASQAIYDAFLSPEVNKALLHGHSYTANPLGCAAALASLRLLRSEPVQGRLRDIQAVHADWLPRLATHPQIQNPRVCGTVAAFEIQSAQNGYGSSVSQRLRETFMERGIVVRPLGNTLYWIPPYCTSPSTLKGAYNTLMDVLDDWAAPPQKNAPTRPPGTGSELF</sequence>
<dbReference type="InterPro" id="IPR005815">
    <property type="entry name" value="BioA"/>
</dbReference>
<comment type="function">
    <text evidence="9">Catalyzes the transfer of the alpha-amino group from S-adenosyl-L-methionine (SAM) to 7-keto-8-aminopelargonic acid (KAPA) to form 7,8-diaminopelargonic acid (DAPA). It is the only aminotransferase known to utilize SAM as an amino donor.</text>
</comment>
<dbReference type="InterPro" id="IPR015421">
    <property type="entry name" value="PyrdxlP-dep_Trfase_major"/>
</dbReference>
<accession>A0ABT1WCA1</accession>
<comment type="pathway">
    <text evidence="2 9">Cofactor biosynthesis; biotin biosynthesis; 7,8-diaminononanoate from 8-amino-7-oxononanoate (SAM route): step 1/1.</text>
</comment>
<dbReference type="CDD" id="cd00610">
    <property type="entry name" value="OAT_like"/>
    <property type="match status" value="1"/>
</dbReference>
<keyword evidence="5 9" id="KW-0949">S-adenosyl-L-methionine</keyword>
<evidence type="ECO:0000256" key="6">
    <source>
        <dbReference type="ARBA" id="ARBA00022756"/>
    </source>
</evidence>
<dbReference type="PANTHER" id="PTHR42684:SF3">
    <property type="entry name" value="ADENOSYLMETHIONINE-8-AMINO-7-OXONONANOATE AMINOTRANSFERASE"/>
    <property type="match status" value="1"/>
</dbReference>
<comment type="cofactor">
    <cofactor evidence="1 9">
        <name>pyridoxal 5'-phosphate</name>
        <dbReference type="ChEBI" id="CHEBI:597326"/>
    </cofactor>
</comment>
<dbReference type="SUPFAM" id="SSF53383">
    <property type="entry name" value="PLP-dependent transferases"/>
    <property type="match status" value="1"/>
</dbReference>
<evidence type="ECO:0000256" key="10">
    <source>
        <dbReference type="SAM" id="MobiDB-lite"/>
    </source>
</evidence>